<dbReference type="Proteomes" id="UP000018211">
    <property type="component" value="Unassembled WGS sequence"/>
</dbReference>
<proteinExistence type="predicted"/>
<dbReference type="EMBL" id="CAOF01000008">
    <property type="protein sequence ID" value="CCO44198.1"/>
    <property type="molecule type" value="Genomic_DNA"/>
</dbReference>
<protein>
    <recommendedName>
        <fullName evidence="3">DNA-packaging protein</fullName>
    </recommendedName>
</protein>
<evidence type="ECO:0008006" key="3">
    <source>
        <dbReference type="Google" id="ProtNLM"/>
    </source>
</evidence>
<gene>
    <name evidence="1" type="ORF">VIBNISOn1_1050024</name>
</gene>
<name>A0AAV2VHP9_9VIBR</name>
<comment type="caution">
    <text evidence="1">The sequence shown here is derived from an EMBL/GenBank/DDBJ whole genome shotgun (WGS) entry which is preliminary data.</text>
</comment>
<evidence type="ECO:0000313" key="2">
    <source>
        <dbReference type="Proteomes" id="UP000018211"/>
    </source>
</evidence>
<reference evidence="1 2" key="1">
    <citation type="journal article" date="2013" name="ISME J.">
        <title>Comparative genomics of pathogenic lineages of Vibrio nigripulchritudo identifies virulence-associated traits.</title>
        <authorList>
            <person name="Goudenege D."/>
            <person name="Labreuche Y."/>
            <person name="Krin E."/>
            <person name="Ansquer D."/>
            <person name="Mangenot S."/>
            <person name="Calteau A."/>
            <person name="Medigue C."/>
            <person name="Mazel D."/>
            <person name="Polz M.F."/>
            <person name="Le Roux F."/>
        </authorList>
    </citation>
    <scope>NUCLEOTIDE SEQUENCE [LARGE SCALE GENOMIC DNA]</scope>
    <source>
        <strain evidence="1 2">SOn1</strain>
    </source>
</reference>
<sequence>MSASEIRALEAAIDQFNDMIGGGSQDEQHEVHFAVLSGLLKKAKAYKRSKKLVVTDVQIKAIYDQFSDCYAMLGSADDDSSWDSNIKAVNRMFKANNLPTIE</sequence>
<evidence type="ECO:0000313" key="1">
    <source>
        <dbReference type="EMBL" id="CCO44198.1"/>
    </source>
</evidence>
<dbReference type="AlphaFoldDB" id="A0AAV2VHP9"/>
<accession>A0AAV2VHP9</accession>
<organism evidence="1 2">
    <name type="scientific">Vibrio nigripulchritudo SOn1</name>
    <dbReference type="NCBI Taxonomy" id="1238450"/>
    <lineage>
        <taxon>Bacteria</taxon>
        <taxon>Pseudomonadati</taxon>
        <taxon>Pseudomonadota</taxon>
        <taxon>Gammaproteobacteria</taxon>
        <taxon>Vibrionales</taxon>
        <taxon>Vibrionaceae</taxon>
        <taxon>Vibrio</taxon>
    </lineage>
</organism>
<dbReference type="RefSeq" id="WP_022610129.1">
    <property type="nucleotide sequence ID" value="NZ_LK391965.1"/>
</dbReference>